<protein>
    <submittedName>
        <fullName evidence="1">Uncharacterized protein</fullName>
    </submittedName>
</protein>
<dbReference type="EMBL" id="BKCJ011157721">
    <property type="protein sequence ID" value="GFC95994.1"/>
    <property type="molecule type" value="Genomic_DNA"/>
</dbReference>
<proteinExistence type="predicted"/>
<accession>A0A699SEF7</accession>
<reference evidence="1" key="1">
    <citation type="journal article" date="2019" name="Sci. Rep.">
        <title>Draft genome of Tanacetum cinerariifolium, the natural source of mosquito coil.</title>
        <authorList>
            <person name="Yamashiro T."/>
            <person name="Shiraishi A."/>
            <person name="Satake H."/>
            <person name="Nakayama K."/>
        </authorList>
    </citation>
    <scope>NUCLEOTIDE SEQUENCE</scope>
</reference>
<organism evidence="1">
    <name type="scientific">Tanacetum cinerariifolium</name>
    <name type="common">Dalmatian daisy</name>
    <name type="synonym">Chrysanthemum cinerariifolium</name>
    <dbReference type="NCBI Taxonomy" id="118510"/>
    <lineage>
        <taxon>Eukaryota</taxon>
        <taxon>Viridiplantae</taxon>
        <taxon>Streptophyta</taxon>
        <taxon>Embryophyta</taxon>
        <taxon>Tracheophyta</taxon>
        <taxon>Spermatophyta</taxon>
        <taxon>Magnoliopsida</taxon>
        <taxon>eudicotyledons</taxon>
        <taxon>Gunneridae</taxon>
        <taxon>Pentapetalae</taxon>
        <taxon>asterids</taxon>
        <taxon>campanulids</taxon>
        <taxon>Asterales</taxon>
        <taxon>Asteraceae</taxon>
        <taxon>Asteroideae</taxon>
        <taxon>Anthemideae</taxon>
        <taxon>Anthemidinae</taxon>
        <taxon>Tanacetum</taxon>
    </lineage>
</organism>
<comment type="caution">
    <text evidence="1">The sequence shown here is derived from an EMBL/GenBank/DDBJ whole genome shotgun (WGS) entry which is preliminary data.</text>
</comment>
<dbReference type="AlphaFoldDB" id="A0A699SEF7"/>
<sequence length="109" mass="12392">MIIMKLKERIKSFSDLNASLQEKDLVITALKDTLSKLKGKAVVDDAVTLHPIDPELLRIDVAPLAPKLRNNRIAHYDYLKHTQEETATLEEIVENERLLNPLNTSLDYA</sequence>
<gene>
    <name evidence="1" type="ORF">Tci_867964</name>
</gene>
<feature type="non-terminal residue" evidence="1">
    <location>
        <position position="109"/>
    </location>
</feature>
<name>A0A699SEF7_TANCI</name>
<evidence type="ECO:0000313" key="1">
    <source>
        <dbReference type="EMBL" id="GFC95994.1"/>
    </source>
</evidence>